<keyword evidence="7" id="KW-1185">Reference proteome</keyword>
<evidence type="ECO:0000256" key="2">
    <source>
        <dbReference type="ARBA" id="ARBA00023043"/>
    </source>
</evidence>
<feature type="region of interest" description="Disordered" evidence="4">
    <location>
        <begin position="536"/>
        <end position="591"/>
    </location>
</feature>
<dbReference type="PROSITE" id="PS50088">
    <property type="entry name" value="ANK_REPEAT"/>
    <property type="match status" value="4"/>
</dbReference>
<accession>A0ABR1FIJ8</accession>
<feature type="region of interest" description="Disordered" evidence="4">
    <location>
        <begin position="1"/>
        <end position="21"/>
    </location>
</feature>
<dbReference type="SMART" id="SM00456">
    <property type="entry name" value="WW"/>
    <property type="match status" value="1"/>
</dbReference>
<evidence type="ECO:0000259" key="5">
    <source>
        <dbReference type="PROSITE" id="PS50020"/>
    </source>
</evidence>
<evidence type="ECO:0000256" key="1">
    <source>
        <dbReference type="ARBA" id="ARBA00022737"/>
    </source>
</evidence>
<reference evidence="6 7" key="1">
    <citation type="submission" date="2024-03" db="EMBL/GenBank/DDBJ databases">
        <title>Aureococcus anophagefferens CCMP1851 and Kratosvirus quantuckense: Draft genome of a second virus-susceptible host strain in the model system.</title>
        <authorList>
            <person name="Chase E."/>
            <person name="Truchon A.R."/>
            <person name="Schepens W."/>
            <person name="Wilhelm S.W."/>
        </authorList>
    </citation>
    <scope>NUCLEOTIDE SEQUENCE [LARGE SCALE GENOMIC DNA]</scope>
    <source>
        <strain evidence="6 7">CCMP1851</strain>
    </source>
</reference>
<evidence type="ECO:0000313" key="7">
    <source>
        <dbReference type="Proteomes" id="UP001363151"/>
    </source>
</evidence>
<dbReference type="InterPro" id="IPR036770">
    <property type="entry name" value="Ankyrin_rpt-contain_sf"/>
</dbReference>
<feature type="region of interest" description="Disordered" evidence="4">
    <location>
        <begin position="194"/>
        <end position="246"/>
    </location>
</feature>
<proteinExistence type="predicted"/>
<feature type="compositionally biased region" description="Basic and acidic residues" evidence="4">
    <location>
        <begin position="693"/>
        <end position="703"/>
    </location>
</feature>
<dbReference type="PROSITE" id="PS50020">
    <property type="entry name" value="WW_DOMAIN_2"/>
    <property type="match status" value="1"/>
</dbReference>
<evidence type="ECO:0000256" key="4">
    <source>
        <dbReference type="SAM" id="MobiDB-lite"/>
    </source>
</evidence>
<dbReference type="PROSITE" id="PS50297">
    <property type="entry name" value="ANK_REP_REGION"/>
    <property type="match status" value="4"/>
</dbReference>
<feature type="domain" description="WW" evidence="5">
    <location>
        <begin position="258"/>
        <end position="291"/>
    </location>
</feature>
<dbReference type="Pfam" id="PF12796">
    <property type="entry name" value="Ank_2"/>
    <property type="match status" value="2"/>
</dbReference>
<dbReference type="CDD" id="cd00201">
    <property type="entry name" value="WW"/>
    <property type="match status" value="1"/>
</dbReference>
<dbReference type="InterPro" id="IPR002110">
    <property type="entry name" value="Ankyrin_rpt"/>
</dbReference>
<dbReference type="EMBL" id="JBBJCI010000416">
    <property type="protein sequence ID" value="KAK7231402.1"/>
    <property type="molecule type" value="Genomic_DNA"/>
</dbReference>
<evidence type="ECO:0000256" key="3">
    <source>
        <dbReference type="PROSITE-ProRule" id="PRU00023"/>
    </source>
</evidence>
<dbReference type="PANTHER" id="PTHR24178">
    <property type="entry name" value="MOLTING PROTEIN MLT-4"/>
    <property type="match status" value="1"/>
</dbReference>
<dbReference type="InterPro" id="IPR036020">
    <property type="entry name" value="WW_dom_sf"/>
</dbReference>
<feature type="repeat" description="ANK" evidence="3">
    <location>
        <begin position="424"/>
        <end position="456"/>
    </location>
</feature>
<dbReference type="InterPro" id="IPR001202">
    <property type="entry name" value="WW_dom"/>
</dbReference>
<dbReference type="PANTHER" id="PTHR24178:SF9">
    <property type="entry name" value="ANK_REP_REGION DOMAIN-CONTAINING PROTEIN"/>
    <property type="match status" value="1"/>
</dbReference>
<dbReference type="Pfam" id="PF00023">
    <property type="entry name" value="Ank"/>
    <property type="match status" value="1"/>
</dbReference>
<evidence type="ECO:0000313" key="6">
    <source>
        <dbReference type="EMBL" id="KAK7231402.1"/>
    </source>
</evidence>
<feature type="compositionally biased region" description="Basic and acidic residues" evidence="4">
    <location>
        <begin position="664"/>
        <end position="679"/>
    </location>
</feature>
<dbReference type="SMART" id="SM00248">
    <property type="entry name" value="ANK"/>
    <property type="match status" value="6"/>
</dbReference>
<feature type="compositionally biased region" description="Basic residues" evidence="4">
    <location>
        <begin position="456"/>
        <end position="469"/>
    </location>
</feature>
<feature type="compositionally biased region" description="Basic residues" evidence="4">
    <location>
        <begin position="356"/>
        <end position="365"/>
    </location>
</feature>
<gene>
    <name evidence="6" type="ORF">SO694_00072112</name>
</gene>
<keyword evidence="2 3" id="KW-0040">ANK repeat</keyword>
<dbReference type="Gene3D" id="2.20.70.10">
    <property type="match status" value="1"/>
</dbReference>
<feature type="repeat" description="ANK" evidence="3">
    <location>
        <begin position="31"/>
        <end position="63"/>
    </location>
</feature>
<dbReference type="Gene3D" id="1.25.40.20">
    <property type="entry name" value="Ankyrin repeat-containing domain"/>
    <property type="match status" value="3"/>
</dbReference>
<feature type="repeat" description="ANK" evidence="3">
    <location>
        <begin position="391"/>
        <end position="423"/>
    </location>
</feature>
<dbReference type="Proteomes" id="UP001363151">
    <property type="component" value="Unassembled WGS sequence"/>
</dbReference>
<feature type="region of interest" description="Disordered" evidence="4">
    <location>
        <begin position="456"/>
        <end position="510"/>
    </location>
</feature>
<organism evidence="6 7">
    <name type="scientific">Aureococcus anophagefferens</name>
    <name type="common">Harmful bloom alga</name>
    <dbReference type="NCBI Taxonomy" id="44056"/>
    <lineage>
        <taxon>Eukaryota</taxon>
        <taxon>Sar</taxon>
        <taxon>Stramenopiles</taxon>
        <taxon>Ochrophyta</taxon>
        <taxon>Pelagophyceae</taxon>
        <taxon>Pelagomonadales</taxon>
        <taxon>Pelagomonadaceae</taxon>
        <taxon>Aureococcus</taxon>
    </lineage>
</organism>
<comment type="caution">
    <text evidence="6">The sequence shown here is derived from an EMBL/GenBank/DDBJ whole genome shotgun (WGS) entry which is preliminary data.</text>
</comment>
<feature type="region of interest" description="Disordered" evidence="4">
    <location>
        <begin position="610"/>
        <end position="714"/>
    </location>
</feature>
<feature type="region of interest" description="Disordered" evidence="4">
    <location>
        <begin position="306"/>
        <end position="398"/>
    </location>
</feature>
<feature type="compositionally biased region" description="Basic and acidic residues" evidence="4">
    <location>
        <begin position="194"/>
        <end position="204"/>
    </location>
</feature>
<dbReference type="SUPFAM" id="SSF51045">
    <property type="entry name" value="WW domain"/>
    <property type="match status" value="1"/>
</dbReference>
<feature type="repeat" description="ANK" evidence="3">
    <location>
        <begin position="104"/>
        <end position="136"/>
    </location>
</feature>
<keyword evidence="1" id="KW-0677">Repeat</keyword>
<feature type="compositionally biased region" description="Low complexity" evidence="4">
    <location>
        <begin position="611"/>
        <end position="628"/>
    </location>
</feature>
<protein>
    <submittedName>
        <fullName evidence="6">Spectrin binding protein</fullName>
    </submittedName>
</protein>
<feature type="compositionally biased region" description="Low complexity" evidence="4">
    <location>
        <begin position="323"/>
        <end position="334"/>
    </location>
</feature>
<sequence>MAGPARNLDFGDTPTRDAPAGHAALDATNAEHNSPLHLLARSGNVEGVGLLLQHGADPNLRGAGGCSPLHAVCDAPLDGADEQHARCVAALLAAGADGDVRDDAGRSPLLAAVERGRLACVACLVERGADFGGDADGRTPLHAAAAASPEALALLLAAPGDRRPGGALPASPSTPGGTSAAVAIYEKIRRRGVEGIRKADEPRSPTKAALTPPRGITIPDPPTLSPSDDGDDGAAYEPYGATSDRWPVDERGEAVYVAPPADAWVECWTDAGERYYYCPATQASEWELPAGAALDATSPMAPIPEAAEAAPRRARRRGRDLHAGGARLDAAPRGARGGVAPGPSSTPSRGDAPPRGRARGRRRGRRREDRRAPAPRRSATSGADADARDSRGNTPLHAAASAGAAHAVGALLRCGADAAAANTNGDTPLHLAVWHRREARCRRLVDYGAPLAALNKRGRSPRARARARVHRDAAGKSSPRNSAARADADGGGPRRDQRPPREARARREVPRVAAAAAVAGDAEPTAAVAGRGLRVAGEASQGFRDPAPLGRRGCSGSRNPLYVSSPTASSPLYARASPPGRRRPTRAGSADLRDLSADVLLDMDRYRARLSPAASASPPSSCASPVAAGRGAPDLQPRPRARHQRSGPPWARRSPGASSAGPVAREDAGEAADGRGRGAEEDEGPDAPAREALAARDEAEPPRVRHGSSAGARP</sequence>
<dbReference type="SUPFAM" id="SSF48403">
    <property type="entry name" value="Ankyrin repeat"/>
    <property type="match status" value="1"/>
</dbReference>
<feature type="compositionally biased region" description="Basic and acidic residues" evidence="4">
    <location>
        <begin position="486"/>
        <end position="510"/>
    </location>
</feature>
<feature type="compositionally biased region" description="Polar residues" evidence="4">
    <location>
        <begin position="556"/>
        <end position="570"/>
    </location>
</feature>
<name>A0ABR1FIJ8_AURAN</name>